<accession>A0A1N7FTH8</accession>
<sequence length="90" mass="10355">MTEPDTAVLDRIVDGETAVLLLEADGTVVDERTLAVERLPEEGRHEGAVFDVDLEGETLRELTYRSSETQDRRQAMQERFERLSERFDDE</sequence>
<organism evidence="2 3">
    <name type="scientific">Natronorubrum thiooxidans</name>
    <dbReference type="NCBI Taxonomy" id="308853"/>
    <lineage>
        <taxon>Archaea</taxon>
        <taxon>Methanobacteriati</taxon>
        <taxon>Methanobacteriota</taxon>
        <taxon>Stenosarchaea group</taxon>
        <taxon>Halobacteria</taxon>
        <taxon>Halobacteriales</taxon>
        <taxon>Natrialbaceae</taxon>
        <taxon>Natronorubrum</taxon>
    </lineage>
</organism>
<feature type="region of interest" description="Disordered" evidence="1">
    <location>
        <begin position="65"/>
        <end position="90"/>
    </location>
</feature>
<evidence type="ECO:0000313" key="2">
    <source>
        <dbReference type="EMBL" id="SIS03630.1"/>
    </source>
</evidence>
<dbReference type="STRING" id="308853.SAMN05421752_10873"/>
<gene>
    <name evidence="2" type="ORF">SAMN05421752_10873</name>
</gene>
<evidence type="ECO:0000256" key="1">
    <source>
        <dbReference type="SAM" id="MobiDB-lite"/>
    </source>
</evidence>
<name>A0A1N7FTH8_9EURY</name>
<dbReference type="AlphaFoldDB" id="A0A1N7FTH8"/>
<dbReference type="OrthoDB" id="299121at2157"/>
<keyword evidence="3" id="KW-1185">Reference proteome</keyword>
<evidence type="ECO:0000313" key="3">
    <source>
        <dbReference type="Proteomes" id="UP000185936"/>
    </source>
</evidence>
<proteinExistence type="predicted"/>
<reference evidence="3" key="1">
    <citation type="submission" date="2017-01" db="EMBL/GenBank/DDBJ databases">
        <authorList>
            <person name="Varghese N."/>
            <person name="Submissions S."/>
        </authorList>
    </citation>
    <scope>NUCLEOTIDE SEQUENCE [LARGE SCALE GENOMIC DNA]</scope>
    <source>
        <strain evidence="3">type strain: HArc-</strain>
    </source>
</reference>
<dbReference type="Proteomes" id="UP000185936">
    <property type="component" value="Unassembled WGS sequence"/>
</dbReference>
<evidence type="ECO:0008006" key="4">
    <source>
        <dbReference type="Google" id="ProtNLM"/>
    </source>
</evidence>
<protein>
    <recommendedName>
        <fullName evidence="4">DUF3006 domain-containing protein</fullName>
    </recommendedName>
</protein>
<dbReference type="InterPro" id="IPR021377">
    <property type="entry name" value="DUF3006"/>
</dbReference>
<dbReference type="RefSeq" id="WP_076609472.1">
    <property type="nucleotide sequence ID" value="NZ_FTNR01000008.1"/>
</dbReference>
<dbReference type="Pfam" id="PF11213">
    <property type="entry name" value="DUF3006"/>
    <property type="match status" value="1"/>
</dbReference>
<dbReference type="EMBL" id="FTNR01000008">
    <property type="protein sequence ID" value="SIS03630.1"/>
    <property type="molecule type" value="Genomic_DNA"/>
</dbReference>